<dbReference type="Pfam" id="PF11093">
    <property type="entry name" value="Mitochondr_Som1"/>
    <property type="match status" value="1"/>
</dbReference>
<keyword evidence="2" id="KW-1185">Reference proteome</keyword>
<dbReference type="InterPro" id="IPR024645">
    <property type="entry name" value="Mitochondr_Som1"/>
</dbReference>
<comment type="caution">
    <text evidence="1">The sequence shown here is derived from an EMBL/GenBank/DDBJ whole genome shotgun (WGS) entry which is preliminary data.</text>
</comment>
<accession>A0A8H6R9N8</accession>
<name>A0A8H6R9N8_9PEZI</name>
<evidence type="ECO:0000313" key="2">
    <source>
        <dbReference type="Proteomes" id="UP000660729"/>
    </source>
</evidence>
<dbReference type="EMBL" id="JABCIY010000273">
    <property type="protein sequence ID" value="KAF7186036.1"/>
    <property type="molecule type" value="Genomic_DNA"/>
</dbReference>
<dbReference type="AlphaFoldDB" id="A0A8H6R9N8"/>
<dbReference type="Proteomes" id="UP000660729">
    <property type="component" value="Unassembled WGS sequence"/>
</dbReference>
<organism evidence="1 2">
    <name type="scientific">Pseudocercospora fuligena</name>
    <dbReference type="NCBI Taxonomy" id="685502"/>
    <lineage>
        <taxon>Eukaryota</taxon>
        <taxon>Fungi</taxon>
        <taxon>Dikarya</taxon>
        <taxon>Ascomycota</taxon>
        <taxon>Pezizomycotina</taxon>
        <taxon>Dothideomycetes</taxon>
        <taxon>Dothideomycetidae</taxon>
        <taxon>Mycosphaerellales</taxon>
        <taxon>Mycosphaerellaceae</taxon>
        <taxon>Pseudocercospora</taxon>
    </lineage>
</organism>
<protein>
    <submittedName>
        <fullName evidence="1">Uncharacterized protein</fullName>
    </submittedName>
</protein>
<gene>
    <name evidence="1" type="ORF">HII31_12637</name>
</gene>
<evidence type="ECO:0000313" key="1">
    <source>
        <dbReference type="EMBL" id="KAF7186036.1"/>
    </source>
</evidence>
<dbReference type="GO" id="GO:0042720">
    <property type="term" value="C:mitochondrial inner membrane peptidase complex"/>
    <property type="evidence" value="ECO:0007669"/>
    <property type="project" value="InterPro"/>
</dbReference>
<sequence length="168" mass="18263">MASAHDHLAIEVCSGSHQSQLLQPPPATSSPDLLRSFSLLAFIVSQEVSPSSINNALKGTILPAFNTVLLAVDKMPPLIEAFHASGLTDKINTLPSGNARKPQIKDLKNCELKELIQYNCELNGPRNDPRSKVVCEPVLRLFRQCANGATIETTAWEDRYDGDEGPGK</sequence>
<reference evidence="1" key="1">
    <citation type="submission" date="2020-04" db="EMBL/GenBank/DDBJ databases">
        <title>Draft genome resource of the tomato pathogen Pseudocercospora fuligena.</title>
        <authorList>
            <person name="Zaccaron A."/>
        </authorList>
    </citation>
    <scope>NUCLEOTIDE SEQUENCE</scope>
    <source>
        <strain evidence="1">PF001</strain>
    </source>
</reference>
<proteinExistence type="predicted"/>
<dbReference type="OrthoDB" id="3983163at2759"/>